<dbReference type="EMBL" id="RWGY01000002">
    <property type="protein sequence ID" value="TVU51536.1"/>
    <property type="molecule type" value="Genomic_DNA"/>
</dbReference>
<dbReference type="Gramene" id="TVU51536">
    <property type="protein sequence ID" value="TVU51536"/>
    <property type="gene ID" value="EJB05_02971"/>
</dbReference>
<dbReference type="AlphaFoldDB" id="A0A5J9WUN1"/>
<keyword evidence="2" id="KW-1185">Reference proteome</keyword>
<gene>
    <name evidence="1" type="ORF">EJB05_02971</name>
</gene>
<sequence length="63" mass="6998">MLKITVSCLEEDRAKRPNMCSIVQALISIEDETSFSAGQLEKPAEKLKQTGPKALTERIEMSC</sequence>
<feature type="non-terminal residue" evidence="1">
    <location>
        <position position="1"/>
    </location>
</feature>
<dbReference type="Proteomes" id="UP000324897">
    <property type="component" value="Chromosome 6"/>
</dbReference>
<evidence type="ECO:0000313" key="1">
    <source>
        <dbReference type="EMBL" id="TVU51536.1"/>
    </source>
</evidence>
<reference evidence="1 2" key="1">
    <citation type="journal article" date="2019" name="Sci. Rep.">
        <title>A high-quality genome of Eragrostis curvula grass provides insights into Poaceae evolution and supports new strategies to enhance forage quality.</title>
        <authorList>
            <person name="Carballo J."/>
            <person name="Santos B.A.C.M."/>
            <person name="Zappacosta D."/>
            <person name="Garbus I."/>
            <person name="Selva J.P."/>
            <person name="Gallo C.A."/>
            <person name="Diaz A."/>
            <person name="Albertini E."/>
            <person name="Caccamo M."/>
            <person name="Echenique V."/>
        </authorList>
    </citation>
    <scope>NUCLEOTIDE SEQUENCE [LARGE SCALE GENOMIC DNA]</scope>
    <source>
        <strain evidence="2">cv. Victoria</strain>
        <tissue evidence="1">Leaf</tissue>
    </source>
</reference>
<name>A0A5J9WUN1_9POAL</name>
<proteinExistence type="predicted"/>
<dbReference type="OrthoDB" id="681533at2759"/>
<comment type="caution">
    <text evidence="1">The sequence shown here is derived from an EMBL/GenBank/DDBJ whole genome shotgun (WGS) entry which is preliminary data.</text>
</comment>
<accession>A0A5J9WUN1</accession>
<organism evidence="1 2">
    <name type="scientific">Eragrostis curvula</name>
    <name type="common">weeping love grass</name>
    <dbReference type="NCBI Taxonomy" id="38414"/>
    <lineage>
        <taxon>Eukaryota</taxon>
        <taxon>Viridiplantae</taxon>
        <taxon>Streptophyta</taxon>
        <taxon>Embryophyta</taxon>
        <taxon>Tracheophyta</taxon>
        <taxon>Spermatophyta</taxon>
        <taxon>Magnoliopsida</taxon>
        <taxon>Liliopsida</taxon>
        <taxon>Poales</taxon>
        <taxon>Poaceae</taxon>
        <taxon>PACMAD clade</taxon>
        <taxon>Chloridoideae</taxon>
        <taxon>Eragrostideae</taxon>
        <taxon>Eragrostidinae</taxon>
        <taxon>Eragrostis</taxon>
    </lineage>
</organism>
<evidence type="ECO:0000313" key="2">
    <source>
        <dbReference type="Proteomes" id="UP000324897"/>
    </source>
</evidence>
<protein>
    <submittedName>
        <fullName evidence="1">Uncharacterized protein</fullName>
    </submittedName>
</protein>